<evidence type="ECO:0000313" key="1">
    <source>
        <dbReference type="EMBL" id="KAK1139625.1"/>
    </source>
</evidence>
<evidence type="ECO:0000313" key="2">
    <source>
        <dbReference type="Proteomes" id="UP001177260"/>
    </source>
</evidence>
<sequence length="141" mass="15391">MGLGSRLQSIVPFSRRTYAQGSYGGGEYQGEHPKSHRNSPTRDIEHPGPPPPNVSKDAPSSSSNKSESNPSEANGGSIDTKPSNKASPTITDGQQSPNIDSKGNPRDDVPPDVKQHNEEMEHRYDRAYNQIADEGEYRKGF</sequence>
<organism evidence="1 2">
    <name type="scientific">Aspergillus melleus</name>
    <dbReference type="NCBI Taxonomy" id="138277"/>
    <lineage>
        <taxon>Eukaryota</taxon>
        <taxon>Fungi</taxon>
        <taxon>Dikarya</taxon>
        <taxon>Ascomycota</taxon>
        <taxon>Pezizomycotina</taxon>
        <taxon>Eurotiomycetes</taxon>
        <taxon>Eurotiomycetidae</taxon>
        <taxon>Eurotiales</taxon>
        <taxon>Aspergillaceae</taxon>
        <taxon>Aspergillus</taxon>
        <taxon>Aspergillus subgen. Circumdati</taxon>
    </lineage>
</organism>
<protein>
    <submittedName>
        <fullName evidence="1">Uncharacterized protein</fullName>
    </submittedName>
</protein>
<accession>A0ACC3APX0</accession>
<proteinExistence type="predicted"/>
<keyword evidence="2" id="KW-1185">Reference proteome</keyword>
<dbReference type="Proteomes" id="UP001177260">
    <property type="component" value="Unassembled WGS sequence"/>
</dbReference>
<name>A0ACC3APX0_9EURO</name>
<reference evidence="1 2" key="1">
    <citation type="journal article" date="2023" name="ACS Omega">
        <title>Identification of the Neoaspergillic Acid Biosynthesis Gene Cluster by Establishing an In Vitro CRISPR-Ribonucleoprotein Genetic System in Aspergillus melleus.</title>
        <authorList>
            <person name="Yuan B."/>
            <person name="Grau M.F."/>
            <person name="Murata R.M."/>
            <person name="Torok T."/>
            <person name="Venkateswaran K."/>
            <person name="Stajich J.E."/>
            <person name="Wang C.C.C."/>
        </authorList>
    </citation>
    <scope>NUCLEOTIDE SEQUENCE [LARGE SCALE GENOMIC DNA]</scope>
    <source>
        <strain evidence="1 2">IMV 1140</strain>
    </source>
</reference>
<gene>
    <name evidence="1" type="ORF">N8T08_000630</name>
</gene>
<comment type="caution">
    <text evidence="1">The sequence shown here is derived from an EMBL/GenBank/DDBJ whole genome shotgun (WGS) entry which is preliminary data.</text>
</comment>
<dbReference type="EMBL" id="JAOPJF010000103">
    <property type="protein sequence ID" value="KAK1139625.1"/>
    <property type="molecule type" value="Genomic_DNA"/>
</dbReference>